<organism evidence="1">
    <name type="scientific">Aphanomyces astaci</name>
    <name type="common">Crayfish plague agent</name>
    <dbReference type="NCBI Taxonomy" id="112090"/>
    <lineage>
        <taxon>Eukaryota</taxon>
        <taxon>Sar</taxon>
        <taxon>Stramenopiles</taxon>
        <taxon>Oomycota</taxon>
        <taxon>Saprolegniomycetes</taxon>
        <taxon>Saprolegniales</taxon>
        <taxon>Verrucalvaceae</taxon>
        <taxon>Aphanomyces</taxon>
    </lineage>
</organism>
<dbReference type="RefSeq" id="XP_009846881.1">
    <property type="nucleotide sequence ID" value="XM_009848579.1"/>
</dbReference>
<evidence type="ECO:0000313" key="1">
    <source>
        <dbReference type="EMBL" id="ETV63635.1"/>
    </source>
</evidence>
<sequence>RHGKCCLRVLEVRTLELGVAPDVLSKAVTVGEPLTNTKKGVIAVWDETHKEVKVGQLGSSGSKRQVRFPRDEDGHIDCVNGQYAPPGTYLKMKYPRQAHFSLG</sequence>
<feature type="non-terminal residue" evidence="1">
    <location>
        <position position="1"/>
    </location>
</feature>
<dbReference type="EMBL" id="KI913705">
    <property type="protein sequence ID" value="ETV63635.1"/>
    <property type="molecule type" value="Genomic_DNA"/>
</dbReference>
<gene>
    <name evidence="1" type="ORF">H257_19435</name>
</gene>
<proteinExistence type="predicted"/>
<dbReference type="GeneID" id="20821431"/>
<reference evidence="1" key="1">
    <citation type="submission" date="2013-12" db="EMBL/GenBank/DDBJ databases">
        <title>The Genome Sequence of Aphanomyces astaci APO3.</title>
        <authorList>
            <consortium name="The Broad Institute Genomics Platform"/>
            <person name="Russ C."/>
            <person name="Tyler B."/>
            <person name="van West P."/>
            <person name="Dieguez-Uribeondo J."/>
            <person name="Young S.K."/>
            <person name="Zeng Q."/>
            <person name="Gargeya S."/>
            <person name="Fitzgerald M."/>
            <person name="Abouelleil A."/>
            <person name="Alvarado L."/>
            <person name="Chapman S.B."/>
            <person name="Gainer-Dewar J."/>
            <person name="Goldberg J."/>
            <person name="Griggs A."/>
            <person name="Gujja S."/>
            <person name="Hansen M."/>
            <person name="Howarth C."/>
            <person name="Imamovic A."/>
            <person name="Ireland A."/>
            <person name="Larimer J."/>
            <person name="McCowan C."/>
            <person name="Murphy C."/>
            <person name="Pearson M."/>
            <person name="Poon T.W."/>
            <person name="Priest M."/>
            <person name="Roberts A."/>
            <person name="Saif S."/>
            <person name="Shea T."/>
            <person name="Sykes S."/>
            <person name="Wortman J."/>
            <person name="Nusbaum C."/>
            <person name="Birren B."/>
        </authorList>
    </citation>
    <scope>NUCLEOTIDE SEQUENCE [LARGE SCALE GENOMIC DNA]</scope>
    <source>
        <strain evidence="1">APO3</strain>
    </source>
</reference>
<dbReference type="VEuPathDB" id="FungiDB:H257_19435"/>
<dbReference type="AlphaFoldDB" id="W4F841"/>
<name>W4F841_APHAT</name>
<protein>
    <submittedName>
        <fullName evidence="1">Uncharacterized protein</fullName>
    </submittedName>
</protein>
<accession>W4F841</accession>